<protein>
    <submittedName>
        <fullName evidence="2">Uncharacterized protein</fullName>
    </submittedName>
</protein>
<accession>A0ABW0NBQ5</accession>
<evidence type="ECO:0000313" key="2">
    <source>
        <dbReference type="EMBL" id="MFC5496612.1"/>
    </source>
</evidence>
<feature type="region of interest" description="Disordered" evidence="1">
    <location>
        <begin position="1"/>
        <end position="42"/>
    </location>
</feature>
<evidence type="ECO:0000256" key="1">
    <source>
        <dbReference type="SAM" id="MobiDB-lite"/>
    </source>
</evidence>
<dbReference type="RefSeq" id="WP_376848627.1">
    <property type="nucleotide sequence ID" value="NZ_JBHSMF010000002.1"/>
</dbReference>
<proteinExistence type="predicted"/>
<reference evidence="3" key="1">
    <citation type="journal article" date="2019" name="Int. J. Syst. Evol. Microbiol.">
        <title>The Global Catalogue of Microorganisms (GCM) 10K type strain sequencing project: providing services to taxonomists for standard genome sequencing and annotation.</title>
        <authorList>
            <consortium name="The Broad Institute Genomics Platform"/>
            <consortium name="The Broad Institute Genome Sequencing Center for Infectious Disease"/>
            <person name="Wu L."/>
            <person name="Ma J."/>
        </authorList>
    </citation>
    <scope>NUCLEOTIDE SEQUENCE [LARGE SCALE GENOMIC DNA]</scope>
    <source>
        <strain evidence="3">CCUG 57401</strain>
    </source>
</reference>
<name>A0ABW0NBQ5_9BURK</name>
<feature type="region of interest" description="Disordered" evidence="1">
    <location>
        <begin position="196"/>
        <end position="251"/>
    </location>
</feature>
<sequence length="251" mass="26871">MSWLFPSKKRSKAPPASTITGGVQRKSSREAAPATSSAKRRTERAARRELLYAVVREAMVRAGVLSASYKFKVLSLDAEGRQFLIMVDLAHGMGGDAANLAEIEALIAQSAKARHDIVVTAVYWRVNDHVAVGRADVRRRQRAADSHPQADSQPADLHSVPAPIVASAPRGAAYEPIEAEEVEAFKRALVAGSRPAALTPAPGSASAQGPDGKGHHGPRSYTLLTGFEDTEMPDAEQKTQLLSGTQYGELR</sequence>
<gene>
    <name evidence="2" type="ORF">ACFPOE_03620</name>
</gene>
<dbReference type="EMBL" id="JBHSMF010000002">
    <property type="protein sequence ID" value="MFC5496612.1"/>
    <property type="molecule type" value="Genomic_DNA"/>
</dbReference>
<dbReference type="Proteomes" id="UP001596037">
    <property type="component" value="Unassembled WGS sequence"/>
</dbReference>
<comment type="caution">
    <text evidence="2">The sequence shown here is derived from an EMBL/GenBank/DDBJ whole genome shotgun (WGS) entry which is preliminary data.</text>
</comment>
<keyword evidence="3" id="KW-1185">Reference proteome</keyword>
<feature type="region of interest" description="Disordered" evidence="1">
    <location>
        <begin position="138"/>
        <end position="160"/>
    </location>
</feature>
<feature type="compositionally biased region" description="Polar residues" evidence="1">
    <location>
        <begin position="238"/>
        <end position="251"/>
    </location>
</feature>
<organism evidence="2 3">
    <name type="scientific">Caenimonas terrae</name>
    <dbReference type="NCBI Taxonomy" id="696074"/>
    <lineage>
        <taxon>Bacteria</taxon>
        <taxon>Pseudomonadati</taxon>
        <taxon>Pseudomonadota</taxon>
        <taxon>Betaproteobacteria</taxon>
        <taxon>Burkholderiales</taxon>
        <taxon>Comamonadaceae</taxon>
        <taxon>Caenimonas</taxon>
    </lineage>
</organism>
<evidence type="ECO:0000313" key="3">
    <source>
        <dbReference type="Proteomes" id="UP001596037"/>
    </source>
</evidence>